<sequence>MDLSPTEDDQDTEIPLSMQSSVLLTHLPANATTALRTIQDTIDPSTQKVVIRFQALPGAPTPGAKWVAIKVSASQNFGSVVSFLRKKLNVGNDSSRAGESLFVYVNKVFAPGLDEGVGALWRCFKVEDELKVSYSLAPAFG</sequence>
<dbReference type="PANTHER" id="PTHR13385:SF0">
    <property type="entry name" value="UBIQUITIN-LIKE PROTEIN ATG12"/>
    <property type="match status" value="1"/>
</dbReference>
<name>A0A8T0CJA4_CORYI</name>
<gene>
    <name evidence="5" type="ORF">BT93_L5442</name>
</gene>
<accession>A0A8T0CJA4</accession>
<dbReference type="GO" id="GO:0000422">
    <property type="term" value="P:autophagy of mitochondrion"/>
    <property type="evidence" value="ECO:0007669"/>
    <property type="project" value="TreeGrafter"/>
</dbReference>
<dbReference type="InterPro" id="IPR029071">
    <property type="entry name" value="Ubiquitin-like_domsf"/>
</dbReference>
<comment type="subunit">
    <text evidence="4">Forms a conjugate with ATG5.</text>
</comment>
<dbReference type="GO" id="GO:0034045">
    <property type="term" value="C:phagophore assembly site membrane"/>
    <property type="evidence" value="ECO:0007669"/>
    <property type="project" value="TreeGrafter"/>
</dbReference>
<dbReference type="EMBL" id="MU096052">
    <property type="protein sequence ID" value="KAF7846049.1"/>
    <property type="molecule type" value="Genomic_DNA"/>
</dbReference>
<dbReference type="Proteomes" id="UP000806378">
    <property type="component" value="Unassembled WGS sequence"/>
</dbReference>
<dbReference type="OrthoDB" id="10003551at2759"/>
<keyword evidence="6" id="KW-1185">Reference proteome</keyword>
<proteinExistence type="inferred from homology"/>
<dbReference type="SUPFAM" id="SSF54236">
    <property type="entry name" value="Ubiquitin-like"/>
    <property type="match status" value="1"/>
</dbReference>
<reference evidence="5" key="1">
    <citation type="submission" date="2020-05" db="EMBL/GenBank/DDBJ databases">
        <title>WGS assembly of Corymbia citriodora subspecies variegata.</title>
        <authorList>
            <person name="Barry K."/>
            <person name="Hundley H."/>
            <person name="Shu S."/>
            <person name="Jenkins J."/>
            <person name="Grimwood J."/>
            <person name="Baten A."/>
        </authorList>
    </citation>
    <scope>NUCLEOTIDE SEQUENCE</scope>
    <source>
        <strain evidence="5">CV2-018</strain>
    </source>
</reference>
<organism evidence="5 6">
    <name type="scientific">Corymbia citriodora subsp. variegata</name>
    <dbReference type="NCBI Taxonomy" id="360336"/>
    <lineage>
        <taxon>Eukaryota</taxon>
        <taxon>Viridiplantae</taxon>
        <taxon>Streptophyta</taxon>
        <taxon>Embryophyta</taxon>
        <taxon>Tracheophyta</taxon>
        <taxon>Spermatophyta</taxon>
        <taxon>Magnoliopsida</taxon>
        <taxon>eudicotyledons</taxon>
        <taxon>Gunneridae</taxon>
        <taxon>Pentapetalae</taxon>
        <taxon>rosids</taxon>
        <taxon>malvids</taxon>
        <taxon>Myrtales</taxon>
        <taxon>Myrtaceae</taxon>
        <taxon>Myrtoideae</taxon>
        <taxon>Eucalypteae</taxon>
        <taxon>Corymbia</taxon>
    </lineage>
</organism>
<keyword evidence="3 4" id="KW-0072">Autophagy</keyword>
<dbReference type="GO" id="GO:0019776">
    <property type="term" value="F:Atg8-family ligase activity"/>
    <property type="evidence" value="ECO:0007669"/>
    <property type="project" value="TreeGrafter"/>
</dbReference>
<evidence type="ECO:0000256" key="3">
    <source>
        <dbReference type="ARBA" id="ARBA00023006"/>
    </source>
</evidence>
<dbReference type="CDD" id="cd01612">
    <property type="entry name" value="Ubl_ATG12"/>
    <property type="match status" value="1"/>
</dbReference>
<dbReference type="GO" id="GO:0034727">
    <property type="term" value="P:piecemeal microautophagy of the nucleus"/>
    <property type="evidence" value="ECO:0007669"/>
    <property type="project" value="TreeGrafter"/>
</dbReference>
<protein>
    <recommendedName>
        <fullName evidence="4">Ubiquitin-like protein ATG12</fullName>
    </recommendedName>
</protein>
<dbReference type="Gramene" id="rna-gnl|WGS:JABURB|Cocit.L5442.1">
    <property type="protein sequence ID" value="cds-KAF7846049.1"/>
    <property type="gene ID" value="gene-BT93_L5442"/>
</dbReference>
<dbReference type="GO" id="GO:0034274">
    <property type="term" value="C:Atg12-Atg5-Atg16 complex"/>
    <property type="evidence" value="ECO:0007669"/>
    <property type="project" value="TreeGrafter"/>
</dbReference>
<dbReference type="GO" id="GO:0097352">
    <property type="term" value="P:autophagosome maturation"/>
    <property type="evidence" value="ECO:0007669"/>
    <property type="project" value="TreeGrafter"/>
</dbReference>
<evidence type="ECO:0000256" key="2">
    <source>
        <dbReference type="ARBA" id="ARBA00022786"/>
    </source>
</evidence>
<dbReference type="GO" id="GO:0061723">
    <property type="term" value="P:glycophagy"/>
    <property type="evidence" value="ECO:0007669"/>
    <property type="project" value="TreeGrafter"/>
</dbReference>
<evidence type="ECO:0000313" key="6">
    <source>
        <dbReference type="Proteomes" id="UP000806378"/>
    </source>
</evidence>
<comment type="function">
    <text evidence="4">Ubiquitin-like protein involved in cytoplasm to vacuole transport (Cvt) and autophagic vesicle formation.</text>
</comment>
<dbReference type="InterPro" id="IPR007242">
    <property type="entry name" value="Atg12"/>
</dbReference>
<keyword evidence="1 4" id="KW-1017">Isopeptide bond</keyword>
<dbReference type="AlphaFoldDB" id="A0A8T0CJA4"/>
<dbReference type="Pfam" id="PF04110">
    <property type="entry name" value="APG12"/>
    <property type="match status" value="1"/>
</dbReference>
<dbReference type="PANTHER" id="PTHR13385">
    <property type="entry name" value="AUTOPHAGY PROTEIN 12"/>
    <property type="match status" value="1"/>
</dbReference>
<dbReference type="GO" id="GO:0000045">
    <property type="term" value="P:autophagosome assembly"/>
    <property type="evidence" value="ECO:0007669"/>
    <property type="project" value="InterPro"/>
</dbReference>
<dbReference type="Gene3D" id="3.10.20.90">
    <property type="entry name" value="Phosphatidylinositol 3-kinase Catalytic Subunit, Chain A, domain 1"/>
    <property type="match status" value="1"/>
</dbReference>
<dbReference type="GO" id="GO:0000421">
    <property type="term" value="C:autophagosome membrane"/>
    <property type="evidence" value="ECO:0007669"/>
    <property type="project" value="TreeGrafter"/>
</dbReference>
<comment type="caution">
    <text evidence="5">The sequence shown here is derived from an EMBL/GenBank/DDBJ whole genome shotgun (WGS) entry which is preliminary data.</text>
</comment>
<comment type="similarity">
    <text evidence="4">Belongs to the ATG12 family.</text>
</comment>
<evidence type="ECO:0000256" key="1">
    <source>
        <dbReference type="ARBA" id="ARBA00022499"/>
    </source>
</evidence>
<evidence type="ECO:0000313" key="5">
    <source>
        <dbReference type="EMBL" id="KAF7846049.1"/>
    </source>
</evidence>
<evidence type="ECO:0000256" key="4">
    <source>
        <dbReference type="RuleBase" id="RU361201"/>
    </source>
</evidence>
<keyword evidence="2 4" id="KW-0833">Ubl conjugation pathway</keyword>